<organism evidence="1 2">
    <name type="scientific">Pseudooceanicola algae</name>
    <dbReference type="NCBI Taxonomy" id="1537215"/>
    <lineage>
        <taxon>Bacteria</taxon>
        <taxon>Pseudomonadati</taxon>
        <taxon>Pseudomonadota</taxon>
        <taxon>Alphaproteobacteria</taxon>
        <taxon>Rhodobacterales</taxon>
        <taxon>Paracoccaceae</taxon>
        <taxon>Pseudooceanicola</taxon>
    </lineage>
</organism>
<protein>
    <submittedName>
        <fullName evidence="1">Uncharacterized protein</fullName>
    </submittedName>
</protein>
<evidence type="ECO:0000313" key="1">
    <source>
        <dbReference type="EMBL" id="QPM89417.1"/>
    </source>
</evidence>
<accession>A0A418SDH8</accession>
<name>A0A418SDH8_9RHOB</name>
<keyword evidence="2" id="KW-1185">Reference proteome</keyword>
<reference evidence="1 2" key="1">
    <citation type="submission" date="2020-08" db="EMBL/GenBank/DDBJ databases">
        <title>Genome sequence of Rhodobacteraceae bacterium Lw-13e.</title>
        <authorList>
            <person name="Poehlein A."/>
            <person name="Wolter L."/>
            <person name="Daniel R."/>
            <person name="Brinkhoff T."/>
        </authorList>
    </citation>
    <scope>NUCLEOTIDE SEQUENCE [LARGE SCALE GENOMIC DNA]</scope>
    <source>
        <strain evidence="1 2">Lw-13e</strain>
    </source>
</reference>
<gene>
    <name evidence="1" type="ORF">PSAL_006360</name>
</gene>
<dbReference type="KEGG" id="palw:PSAL_006360"/>
<dbReference type="AlphaFoldDB" id="A0A418SDH8"/>
<dbReference type="Proteomes" id="UP000283786">
    <property type="component" value="Chromosome"/>
</dbReference>
<sequence>MFGIVLWRSPDSKSAVVWCEDHGDLAFFRSGTSRTTKGEICLEAGDLLQFDLSEFGEIRLVEDPHLIEEEHYPCLARRLREAGGGVKSAREMPQMEAQAGTNVGNHGRTVVPFPGKFVDDREQPRSLRLS</sequence>
<evidence type="ECO:0000313" key="2">
    <source>
        <dbReference type="Proteomes" id="UP000283786"/>
    </source>
</evidence>
<proteinExistence type="predicted"/>
<dbReference type="EMBL" id="CP060436">
    <property type="protein sequence ID" value="QPM89417.1"/>
    <property type="molecule type" value="Genomic_DNA"/>
</dbReference>